<dbReference type="Gene3D" id="3.20.20.140">
    <property type="entry name" value="Metal-dependent hydrolases"/>
    <property type="match status" value="1"/>
</dbReference>
<evidence type="ECO:0000256" key="1">
    <source>
        <dbReference type="ARBA" id="ARBA00001947"/>
    </source>
</evidence>
<dbReference type="SUPFAM" id="SSF51338">
    <property type="entry name" value="Composite domain of metallo-dependent hydrolases"/>
    <property type="match status" value="2"/>
</dbReference>
<dbReference type="EC" id="3.5.2.2" evidence="8"/>
<evidence type="ECO:0000256" key="6">
    <source>
        <dbReference type="ARBA" id="ARBA00022833"/>
    </source>
</evidence>
<dbReference type="InterPro" id="IPR050378">
    <property type="entry name" value="Metallo-dep_Hydrolases_sf"/>
</dbReference>
<name>A0A9P0MZF7_NEZVI</name>
<dbReference type="SUPFAM" id="SSF47473">
    <property type="entry name" value="EF-hand"/>
    <property type="match status" value="1"/>
</dbReference>
<evidence type="ECO:0000313" key="12">
    <source>
        <dbReference type="Proteomes" id="UP001152798"/>
    </source>
</evidence>
<comment type="subunit">
    <text evidence="3">Homotetramer.</text>
</comment>
<dbReference type="InterPro" id="IPR011778">
    <property type="entry name" value="Hydantoinase/dihydroPyrase"/>
</dbReference>
<dbReference type="PANTHER" id="PTHR11647">
    <property type="entry name" value="HYDRANTOINASE/DIHYDROPYRIMIDINASE FAMILY MEMBER"/>
    <property type="match status" value="1"/>
</dbReference>
<dbReference type="EMBL" id="OV725083">
    <property type="protein sequence ID" value="CAH1408073.1"/>
    <property type="molecule type" value="Genomic_DNA"/>
</dbReference>
<evidence type="ECO:0000256" key="2">
    <source>
        <dbReference type="ARBA" id="ARBA00008829"/>
    </source>
</evidence>
<sequence length="610" mass="66636">MDNNAAQNVAEGNASKPPKLLIKGGKVVNADKTENVDVLVEDGVITDIGYDLAAPPGTMVIMADGRYVIPGGIDPHTHLEFEFMGTKSVDDFYKGTRAAIAGGTTMVIDFAIALPGQSLLEVYDKYRSMADPKVCCDYGLHVGITWWSRTVSKEMELLCAQHGVNSFKLFMAYKNMFMVDDGELYEAFARCKELGAVAMVHAENGHVIEKNVHKLKQAGVTGPEGHEMSRPEEVEAEAVHRAAMIASQTGCPLYVVHVMSESAAKVIEERRNAGQTTLFGEALAAGLGTVAPDGKCSFEVAAAHIMSPPLRKTRSTPLALMKALASGALQTTGTDNCTFNKNQKALGKEDFTKIPNGLNGLEDRMSVIWDKGVNTDIIDPQKFVEITSTNVAKIFNLYPKKGCIEIGSEADIVIWNPDKSKKISATTHNHACDFNIFEGMVVRGVPETVIVKGKVCYQHGRLMDSKGHGSFVPCQVFPPHVYGRREGKYRPDAGDCGKAKDTQYCLNTLNFPERQLLTSALQKAAPTAQRGCLKLFKELDSKGNGRIGPTEFFKVLQKIDVLQHLSSREADIFLKAFSSDSLSPNEIVYEQFVRACEQHCSTNCEPEENA</sequence>
<evidence type="ECO:0000259" key="10">
    <source>
        <dbReference type="Pfam" id="PF01979"/>
    </source>
</evidence>
<evidence type="ECO:0000256" key="4">
    <source>
        <dbReference type="ARBA" id="ARBA00022723"/>
    </source>
</evidence>
<dbReference type="GO" id="GO:0004157">
    <property type="term" value="F:dihydropyrimidinase activity"/>
    <property type="evidence" value="ECO:0007669"/>
    <property type="project" value="UniProtKB-EC"/>
</dbReference>
<dbReference type="InterPro" id="IPR011059">
    <property type="entry name" value="Metal-dep_hydrolase_composite"/>
</dbReference>
<dbReference type="InterPro" id="IPR032466">
    <property type="entry name" value="Metal_Hydrolase"/>
</dbReference>
<comment type="catalytic activity">
    <reaction evidence="7">
        <text>5,6-dihydrouracil + H2O = 3-(carbamoylamino)propanoate + H(+)</text>
        <dbReference type="Rhea" id="RHEA:16121"/>
        <dbReference type="ChEBI" id="CHEBI:11892"/>
        <dbReference type="ChEBI" id="CHEBI:15377"/>
        <dbReference type="ChEBI" id="CHEBI:15378"/>
        <dbReference type="ChEBI" id="CHEBI:15901"/>
        <dbReference type="EC" id="3.5.2.2"/>
    </reaction>
</comment>
<dbReference type="InterPro" id="IPR006680">
    <property type="entry name" value="Amidohydro-rel"/>
</dbReference>
<dbReference type="FunFam" id="3.20.20.140:FF:000001">
    <property type="entry name" value="Dihydropyrimidinase like 3"/>
    <property type="match status" value="1"/>
</dbReference>
<dbReference type="Gene3D" id="1.10.238.10">
    <property type="entry name" value="EF-hand"/>
    <property type="match status" value="1"/>
</dbReference>
<dbReference type="OrthoDB" id="10258955at2759"/>
<organism evidence="11 12">
    <name type="scientific">Nezara viridula</name>
    <name type="common">Southern green stink bug</name>
    <name type="synonym">Cimex viridulus</name>
    <dbReference type="NCBI Taxonomy" id="85310"/>
    <lineage>
        <taxon>Eukaryota</taxon>
        <taxon>Metazoa</taxon>
        <taxon>Ecdysozoa</taxon>
        <taxon>Arthropoda</taxon>
        <taxon>Hexapoda</taxon>
        <taxon>Insecta</taxon>
        <taxon>Pterygota</taxon>
        <taxon>Neoptera</taxon>
        <taxon>Paraneoptera</taxon>
        <taxon>Hemiptera</taxon>
        <taxon>Heteroptera</taxon>
        <taxon>Panheteroptera</taxon>
        <taxon>Pentatomomorpha</taxon>
        <taxon>Pentatomoidea</taxon>
        <taxon>Pentatomidae</taxon>
        <taxon>Pentatominae</taxon>
        <taxon>Nezara</taxon>
    </lineage>
</organism>
<keyword evidence="6" id="KW-0862">Zinc</keyword>
<dbReference type="CDD" id="cd01314">
    <property type="entry name" value="D-HYD"/>
    <property type="match status" value="1"/>
</dbReference>
<evidence type="ECO:0000256" key="7">
    <source>
        <dbReference type="ARBA" id="ARBA00036696"/>
    </source>
</evidence>
<dbReference type="Pfam" id="PF01979">
    <property type="entry name" value="Amidohydro_1"/>
    <property type="match status" value="1"/>
</dbReference>
<evidence type="ECO:0000313" key="11">
    <source>
        <dbReference type="EMBL" id="CAH1408073.1"/>
    </source>
</evidence>
<comment type="cofactor">
    <cofactor evidence="1">
        <name>Zn(2+)</name>
        <dbReference type="ChEBI" id="CHEBI:29105"/>
    </cofactor>
</comment>
<dbReference type="AlphaFoldDB" id="A0A9P0MZF7"/>
<dbReference type="Proteomes" id="UP001152798">
    <property type="component" value="Chromosome 7"/>
</dbReference>
<comment type="similarity">
    <text evidence="2">Belongs to the metallo-dependent hydrolases superfamily. Hydantoinase/dihydropyrimidinase family.</text>
</comment>
<evidence type="ECO:0000256" key="5">
    <source>
        <dbReference type="ARBA" id="ARBA00022801"/>
    </source>
</evidence>
<feature type="domain" description="Amidohydrolase-related" evidence="10">
    <location>
        <begin position="67"/>
        <end position="455"/>
    </location>
</feature>
<evidence type="ECO:0000256" key="3">
    <source>
        <dbReference type="ARBA" id="ARBA00011881"/>
    </source>
</evidence>
<reference evidence="11" key="1">
    <citation type="submission" date="2022-01" db="EMBL/GenBank/DDBJ databases">
        <authorList>
            <person name="King R."/>
        </authorList>
    </citation>
    <scope>NUCLEOTIDE SEQUENCE</scope>
</reference>
<dbReference type="GO" id="GO:0046872">
    <property type="term" value="F:metal ion binding"/>
    <property type="evidence" value="ECO:0007669"/>
    <property type="project" value="UniProtKB-KW"/>
</dbReference>
<comment type="PTM">
    <text evidence="9">Carbamylation allows a single lysine to coordinate two divalent metal cations.</text>
</comment>
<evidence type="ECO:0000256" key="9">
    <source>
        <dbReference type="PIRSR" id="PIRSR611778-50"/>
    </source>
</evidence>
<evidence type="ECO:0000256" key="8">
    <source>
        <dbReference type="ARBA" id="ARBA00039113"/>
    </source>
</evidence>
<dbReference type="GO" id="GO:0005829">
    <property type="term" value="C:cytosol"/>
    <property type="evidence" value="ECO:0007669"/>
    <property type="project" value="TreeGrafter"/>
</dbReference>
<dbReference type="SUPFAM" id="SSF51556">
    <property type="entry name" value="Metallo-dependent hydrolases"/>
    <property type="match status" value="1"/>
</dbReference>
<feature type="modified residue" description="N6-carboxylysine" evidence="9">
    <location>
        <position position="168"/>
    </location>
</feature>
<protein>
    <recommendedName>
        <fullName evidence="8">dihydropyrimidinase</fullName>
        <ecNumber evidence="8">3.5.2.2</ecNumber>
    </recommendedName>
</protein>
<accession>A0A9P0MZF7</accession>
<keyword evidence="12" id="KW-1185">Reference proteome</keyword>
<gene>
    <name evidence="11" type="ORF">NEZAVI_LOCUS15669</name>
</gene>
<dbReference type="InterPro" id="IPR011992">
    <property type="entry name" value="EF-hand-dom_pair"/>
</dbReference>
<dbReference type="NCBIfam" id="TIGR02033">
    <property type="entry name" value="D-hydantoinase"/>
    <property type="match status" value="1"/>
</dbReference>
<proteinExistence type="inferred from homology"/>
<dbReference type="GO" id="GO:0006208">
    <property type="term" value="P:pyrimidine nucleobase catabolic process"/>
    <property type="evidence" value="ECO:0007669"/>
    <property type="project" value="TreeGrafter"/>
</dbReference>
<keyword evidence="5" id="KW-0378">Hydrolase</keyword>
<dbReference type="Gene3D" id="2.30.40.10">
    <property type="entry name" value="Urease, subunit C, domain 1"/>
    <property type="match status" value="1"/>
</dbReference>
<dbReference type="PANTHER" id="PTHR11647:SF1">
    <property type="entry name" value="COLLAPSIN RESPONSE MEDIATOR PROTEIN"/>
    <property type="match status" value="1"/>
</dbReference>
<keyword evidence="4" id="KW-0479">Metal-binding</keyword>